<feature type="transmembrane region" description="Helical" evidence="1">
    <location>
        <begin position="46"/>
        <end position="66"/>
    </location>
</feature>
<keyword evidence="3" id="KW-1185">Reference proteome</keyword>
<dbReference type="Proteomes" id="UP000031036">
    <property type="component" value="Unassembled WGS sequence"/>
</dbReference>
<keyword evidence="1" id="KW-0472">Membrane</keyword>
<comment type="caution">
    <text evidence="2">The sequence shown here is derived from an EMBL/GenBank/DDBJ whole genome shotgun (WGS) entry which is preliminary data.</text>
</comment>
<organism evidence="2 3">
    <name type="scientific">Toxocara canis</name>
    <name type="common">Canine roundworm</name>
    <dbReference type="NCBI Taxonomy" id="6265"/>
    <lineage>
        <taxon>Eukaryota</taxon>
        <taxon>Metazoa</taxon>
        <taxon>Ecdysozoa</taxon>
        <taxon>Nematoda</taxon>
        <taxon>Chromadorea</taxon>
        <taxon>Rhabditida</taxon>
        <taxon>Spirurina</taxon>
        <taxon>Ascaridomorpha</taxon>
        <taxon>Ascaridoidea</taxon>
        <taxon>Toxocaridae</taxon>
        <taxon>Toxocara</taxon>
    </lineage>
</organism>
<evidence type="ECO:0000256" key="1">
    <source>
        <dbReference type="SAM" id="Phobius"/>
    </source>
</evidence>
<name>A0A0B2UK18_TOXCA</name>
<evidence type="ECO:0000313" key="3">
    <source>
        <dbReference type="Proteomes" id="UP000031036"/>
    </source>
</evidence>
<proteinExistence type="predicted"/>
<keyword evidence="2" id="KW-0645">Protease</keyword>
<dbReference type="GO" id="GO:0008233">
    <property type="term" value="F:peptidase activity"/>
    <property type="evidence" value="ECO:0007669"/>
    <property type="project" value="UniProtKB-KW"/>
</dbReference>
<protein>
    <submittedName>
        <fullName evidence="2">Intramembrane protease 2</fullName>
    </submittedName>
</protein>
<keyword evidence="2" id="KW-0378">Hydrolase</keyword>
<accession>A0A0B2UK18</accession>
<dbReference type="AlphaFoldDB" id="A0A0B2UK18"/>
<dbReference type="STRING" id="6265.A0A0B2UK18"/>
<keyword evidence="1" id="KW-0812">Transmembrane</keyword>
<dbReference type="OrthoDB" id="29661at2759"/>
<dbReference type="EMBL" id="JPKZ01022279">
    <property type="protein sequence ID" value="KHN71416.1"/>
    <property type="molecule type" value="Genomic_DNA"/>
</dbReference>
<dbReference type="GO" id="GO:0006508">
    <property type="term" value="P:proteolysis"/>
    <property type="evidence" value="ECO:0007669"/>
    <property type="project" value="UniProtKB-KW"/>
</dbReference>
<gene>
    <name evidence="2" type="primary">imp-2</name>
    <name evidence="2" type="ORF">Tcan_02288</name>
</gene>
<sequence length="130" mass="14865">MPSKLMSRLEKIFSLSNSTELSPVVHNQTALFALSNALSYVNKANIMYLLLLLLCLEGCIALATLLKPIFSFFLRRLPIGERQPRLNFPYLWSLKKGKKEMEEGDIEDASNKDTVSYAAYLSEHIEHHYD</sequence>
<reference evidence="2 3" key="1">
    <citation type="submission" date="2014-11" db="EMBL/GenBank/DDBJ databases">
        <title>Genetic blueprint of the zoonotic pathogen Toxocara canis.</title>
        <authorList>
            <person name="Zhu X.-Q."/>
            <person name="Korhonen P.K."/>
            <person name="Cai H."/>
            <person name="Young N.D."/>
            <person name="Nejsum P."/>
            <person name="von Samson-Himmelstjerna G."/>
            <person name="Boag P.R."/>
            <person name="Tan P."/>
            <person name="Li Q."/>
            <person name="Min J."/>
            <person name="Yang Y."/>
            <person name="Wang X."/>
            <person name="Fang X."/>
            <person name="Hall R.S."/>
            <person name="Hofmann A."/>
            <person name="Sternberg P.W."/>
            <person name="Jex A.R."/>
            <person name="Gasser R.B."/>
        </authorList>
    </citation>
    <scope>NUCLEOTIDE SEQUENCE [LARGE SCALE GENOMIC DNA]</scope>
    <source>
        <strain evidence="2">PN_DK_2014</strain>
    </source>
</reference>
<keyword evidence="1" id="KW-1133">Transmembrane helix</keyword>
<evidence type="ECO:0000313" key="2">
    <source>
        <dbReference type="EMBL" id="KHN71416.1"/>
    </source>
</evidence>